<feature type="region of interest" description="Disordered" evidence="1">
    <location>
        <begin position="36"/>
        <end position="158"/>
    </location>
</feature>
<dbReference type="AlphaFoldDB" id="A0AAW1NL03"/>
<reference evidence="2 3" key="1">
    <citation type="journal article" date="2024" name="Nat. Commun.">
        <title>Phylogenomics reveals the evolutionary origins of lichenization in chlorophyte algae.</title>
        <authorList>
            <person name="Puginier C."/>
            <person name="Libourel C."/>
            <person name="Otte J."/>
            <person name="Skaloud P."/>
            <person name="Haon M."/>
            <person name="Grisel S."/>
            <person name="Petersen M."/>
            <person name="Berrin J.G."/>
            <person name="Delaux P.M."/>
            <person name="Dal Grande F."/>
            <person name="Keller J."/>
        </authorList>
    </citation>
    <scope>NUCLEOTIDE SEQUENCE [LARGE SCALE GENOMIC DNA]</scope>
    <source>
        <strain evidence="2 3">SAG 2036</strain>
    </source>
</reference>
<protein>
    <submittedName>
        <fullName evidence="2">Uncharacterized protein</fullName>
    </submittedName>
</protein>
<name>A0AAW1NL03_9CHLO</name>
<comment type="caution">
    <text evidence="2">The sequence shown here is derived from an EMBL/GenBank/DDBJ whole genome shotgun (WGS) entry which is preliminary data.</text>
</comment>
<evidence type="ECO:0000256" key="1">
    <source>
        <dbReference type="SAM" id="MobiDB-lite"/>
    </source>
</evidence>
<evidence type="ECO:0000313" key="3">
    <source>
        <dbReference type="Proteomes" id="UP001465755"/>
    </source>
</evidence>
<feature type="compositionally biased region" description="Polar residues" evidence="1">
    <location>
        <begin position="81"/>
        <end position="95"/>
    </location>
</feature>
<feature type="compositionally biased region" description="Low complexity" evidence="1">
    <location>
        <begin position="130"/>
        <end position="140"/>
    </location>
</feature>
<evidence type="ECO:0000313" key="2">
    <source>
        <dbReference type="EMBL" id="KAK9788291.1"/>
    </source>
</evidence>
<dbReference type="EMBL" id="JALJOQ010000229">
    <property type="protein sequence ID" value="KAK9788291.1"/>
    <property type="molecule type" value="Genomic_DNA"/>
</dbReference>
<gene>
    <name evidence="2" type="ORF">WJX73_001513</name>
</gene>
<dbReference type="Proteomes" id="UP001465755">
    <property type="component" value="Unassembled WGS sequence"/>
</dbReference>
<sequence>MASGSTADIVPSGEAAKLVEKWLGLSSLSGLYQTAETQSAQPEAHMPGLGLGATLTVKQQARSRTGGVERTMMKRLAGDNKPTTSSGQLAAQQHSIDPPAPGGSLHGPLNDDSDQEDGRALAFSTKQSRSRSPLRLSPSSQKQHFPTKRKKKRFKMDL</sequence>
<proteinExistence type="predicted"/>
<keyword evidence="3" id="KW-1185">Reference proteome</keyword>
<feature type="compositionally biased region" description="Basic residues" evidence="1">
    <location>
        <begin position="145"/>
        <end position="158"/>
    </location>
</feature>
<accession>A0AAW1NL03</accession>
<organism evidence="2 3">
    <name type="scientific">Symbiochloris irregularis</name>
    <dbReference type="NCBI Taxonomy" id="706552"/>
    <lineage>
        <taxon>Eukaryota</taxon>
        <taxon>Viridiplantae</taxon>
        <taxon>Chlorophyta</taxon>
        <taxon>core chlorophytes</taxon>
        <taxon>Trebouxiophyceae</taxon>
        <taxon>Trebouxiales</taxon>
        <taxon>Trebouxiaceae</taxon>
        <taxon>Symbiochloris</taxon>
    </lineage>
</organism>